<dbReference type="InterPro" id="IPR003593">
    <property type="entry name" value="AAA+_ATPase"/>
</dbReference>
<gene>
    <name evidence="6" type="ORF">FWJ32_00640</name>
</gene>
<dbReference type="CDD" id="cd03221">
    <property type="entry name" value="ABCF_EF-3"/>
    <property type="match status" value="2"/>
</dbReference>
<keyword evidence="4" id="KW-0175">Coiled coil</keyword>
<dbReference type="InterPro" id="IPR027417">
    <property type="entry name" value="P-loop_NTPase"/>
</dbReference>
<dbReference type="Pfam" id="PF00005">
    <property type="entry name" value="ABC_tran"/>
    <property type="match status" value="2"/>
</dbReference>
<organism evidence="6 7">
    <name type="scientific">Calorimonas adulescens</name>
    <dbReference type="NCBI Taxonomy" id="2606906"/>
    <lineage>
        <taxon>Bacteria</taxon>
        <taxon>Bacillati</taxon>
        <taxon>Bacillota</taxon>
        <taxon>Clostridia</taxon>
        <taxon>Thermoanaerobacterales</taxon>
        <taxon>Thermoanaerobacteraceae</taxon>
        <taxon>Calorimonas</taxon>
    </lineage>
</organism>
<comment type="caution">
    <text evidence="6">The sequence shown here is derived from an EMBL/GenBank/DDBJ whole genome shotgun (WGS) entry which is preliminary data.</text>
</comment>
<feature type="domain" description="ABC transporter" evidence="5">
    <location>
        <begin position="330"/>
        <end position="543"/>
    </location>
</feature>
<name>A0A5D8QGA3_9THEO</name>
<dbReference type="GO" id="GO:0016887">
    <property type="term" value="F:ATP hydrolysis activity"/>
    <property type="evidence" value="ECO:0007669"/>
    <property type="project" value="InterPro"/>
</dbReference>
<dbReference type="FunFam" id="3.40.50.300:FF:000011">
    <property type="entry name" value="Putative ABC transporter ATP-binding component"/>
    <property type="match status" value="1"/>
</dbReference>
<feature type="coiled-coil region" evidence="4">
    <location>
        <begin position="87"/>
        <end position="114"/>
    </location>
</feature>
<evidence type="ECO:0000256" key="4">
    <source>
        <dbReference type="SAM" id="Coils"/>
    </source>
</evidence>
<dbReference type="PROSITE" id="PS00211">
    <property type="entry name" value="ABC_TRANSPORTER_1"/>
    <property type="match status" value="1"/>
</dbReference>
<dbReference type="RefSeq" id="WP_149544045.1">
    <property type="nucleotide sequence ID" value="NZ_VTPS01000001.1"/>
</dbReference>
<feature type="coiled-coil region" evidence="4">
    <location>
        <begin position="250"/>
        <end position="277"/>
    </location>
</feature>
<dbReference type="InterPro" id="IPR051309">
    <property type="entry name" value="ABCF_ATPase"/>
</dbReference>
<dbReference type="FunFam" id="3.40.50.300:FF:000309">
    <property type="entry name" value="ABC transporter ATP-binding protein"/>
    <property type="match status" value="1"/>
</dbReference>
<sequence>MAILRCENLTKSFGINDVLINVSFVVEGNDHIGVVGNNGCGKSTLLKIIAGHMDYNSGNLIFASDISIGYLEQNTIITSENTLWEEMFNEYEDIKTIERQLKNIENKISELGLQGKINDRLFDEYEYLRTEYENRNGYAYESIIRKTLDGLGFPKNDYNRPIVEFSGGQKNKINLAKILQKKPDLLLLDEPTNYLDIPSCEWLEDYLKNYNGAVIVVSHDRYFLNSFVNKIFDIHHHTLDTYNGNYDTFIKLKEEKRKQLEKNYMIQQREINRLMNIISVQRNRGTEKSIKIASSREKMLKKIEKIEKPQEQSKMRLDLKLQFESSNIVVKSSNLSMYFDQNRIFENINFTIGKGEKIALIGPNGTGKSTLLKIIAGQLKQTGGEIIFGNRVQIGYLSQERTDLNFDNNLMEEIWSADSSLRQFEVRSILSYFLFTGDDVFKKVSTLSGGELIRLSLAKLVISKANFLLLDEPTNHLDIPSKEVIEDALKRYTGTILFVSHDRYFINKIANKIFELENGSITEYLGNYSYYIDKKHRLNNPEKETDTLSKTERSLMFKKQRESINERRELRQKLKEMEQMIEDTETEIRILEEKMGNPKIYQDENTAIETVKRYNLLKADLEDYYARWGELIESMEDF</sequence>
<dbReference type="GO" id="GO:0003677">
    <property type="term" value="F:DNA binding"/>
    <property type="evidence" value="ECO:0007669"/>
    <property type="project" value="InterPro"/>
</dbReference>
<evidence type="ECO:0000259" key="5">
    <source>
        <dbReference type="PROSITE" id="PS50893"/>
    </source>
</evidence>
<dbReference type="Proteomes" id="UP000322976">
    <property type="component" value="Unassembled WGS sequence"/>
</dbReference>
<evidence type="ECO:0000313" key="7">
    <source>
        <dbReference type="Proteomes" id="UP000322976"/>
    </source>
</evidence>
<dbReference type="Gene3D" id="3.40.50.300">
    <property type="entry name" value="P-loop containing nucleotide triphosphate hydrolases"/>
    <property type="match status" value="2"/>
</dbReference>
<accession>A0A5D8QGA3</accession>
<protein>
    <submittedName>
        <fullName evidence="6">ABC-F family ATP-binding cassette domain-containing protein</fullName>
    </submittedName>
</protein>
<evidence type="ECO:0000256" key="2">
    <source>
        <dbReference type="ARBA" id="ARBA00022741"/>
    </source>
</evidence>
<keyword evidence="7" id="KW-1185">Reference proteome</keyword>
<dbReference type="Pfam" id="PF16326">
    <property type="entry name" value="ABC_tran_CTD"/>
    <property type="match status" value="1"/>
</dbReference>
<evidence type="ECO:0000256" key="3">
    <source>
        <dbReference type="ARBA" id="ARBA00022840"/>
    </source>
</evidence>
<dbReference type="GO" id="GO:0005524">
    <property type="term" value="F:ATP binding"/>
    <property type="evidence" value="ECO:0007669"/>
    <property type="project" value="UniProtKB-KW"/>
</dbReference>
<dbReference type="Pfam" id="PF12848">
    <property type="entry name" value="ABC_tran_Xtn"/>
    <property type="match status" value="1"/>
</dbReference>
<keyword evidence="3 6" id="KW-0067">ATP-binding</keyword>
<keyword evidence="1" id="KW-0677">Repeat</keyword>
<dbReference type="InterPro" id="IPR032524">
    <property type="entry name" value="ABC_tran_C"/>
</dbReference>
<dbReference type="PROSITE" id="PS50893">
    <property type="entry name" value="ABC_TRANSPORTER_2"/>
    <property type="match status" value="2"/>
</dbReference>
<dbReference type="PANTHER" id="PTHR42855:SF2">
    <property type="entry name" value="DRUG RESISTANCE ABC TRANSPORTER,ATP-BINDING PROTEIN"/>
    <property type="match status" value="1"/>
</dbReference>
<evidence type="ECO:0000313" key="6">
    <source>
        <dbReference type="EMBL" id="TZE83427.1"/>
    </source>
</evidence>
<evidence type="ECO:0000256" key="1">
    <source>
        <dbReference type="ARBA" id="ARBA00022737"/>
    </source>
</evidence>
<feature type="coiled-coil region" evidence="4">
    <location>
        <begin position="560"/>
        <end position="594"/>
    </location>
</feature>
<dbReference type="SMART" id="SM00382">
    <property type="entry name" value="AAA"/>
    <property type="match status" value="2"/>
</dbReference>
<reference evidence="6 7" key="1">
    <citation type="submission" date="2019-08" db="EMBL/GenBank/DDBJ databases">
        <title>Calorimonas adulescens gen. nov., sp. nov., an anaerobic thermophilic bacterium from Sakhalin hot spring.</title>
        <authorList>
            <person name="Khomyakova M.A."/>
            <person name="Merkel A.Y."/>
            <person name="Novikov A."/>
            <person name="Bonch-Osmolovskaya E.A."/>
            <person name="Slobodkin A.I."/>
        </authorList>
    </citation>
    <scope>NUCLEOTIDE SEQUENCE [LARGE SCALE GENOMIC DNA]</scope>
    <source>
        <strain evidence="6 7">A05MB</strain>
    </source>
</reference>
<dbReference type="PANTHER" id="PTHR42855">
    <property type="entry name" value="ABC TRANSPORTER ATP-BINDING SUBUNIT"/>
    <property type="match status" value="1"/>
</dbReference>
<feature type="domain" description="ABC transporter" evidence="5">
    <location>
        <begin position="4"/>
        <end position="261"/>
    </location>
</feature>
<dbReference type="InterPro" id="IPR037118">
    <property type="entry name" value="Val-tRNA_synth_C_sf"/>
</dbReference>
<dbReference type="NCBIfam" id="NF000355">
    <property type="entry name" value="ribo_prot_ABC_F"/>
    <property type="match status" value="1"/>
</dbReference>
<dbReference type="SUPFAM" id="SSF52540">
    <property type="entry name" value="P-loop containing nucleoside triphosphate hydrolases"/>
    <property type="match status" value="2"/>
</dbReference>
<dbReference type="InterPro" id="IPR003439">
    <property type="entry name" value="ABC_transporter-like_ATP-bd"/>
</dbReference>
<dbReference type="InterPro" id="IPR017871">
    <property type="entry name" value="ABC_transporter-like_CS"/>
</dbReference>
<proteinExistence type="predicted"/>
<dbReference type="Gene3D" id="1.10.287.380">
    <property type="entry name" value="Valyl-tRNA synthetase, C-terminal domain"/>
    <property type="match status" value="1"/>
</dbReference>
<dbReference type="InterPro" id="IPR032781">
    <property type="entry name" value="ABC_tran_Xtn"/>
</dbReference>
<dbReference type="AlphaFoldDB" id="A0A5D8QGA3"/>
<keyword evidence="2" id="KW-0547">Nucleotide-binding</keyword>
<dbReference type="EMBL" id="VTPS01000001">
    <property type="protein sequence ID" value="TZE83427.1"/>
    <property type="molecule type" value="Genomic_DNA"/>
</dbReference>